<gene>
    <name evidence="1" type="ORF">SAMN04489730_7466</name>
</gene>
<evidence type="ECO:0000313" key="1">
    <source>
        <dbReference type="EMBL" id="SFW90166.1"/>
    </source>
</evidence>
<protein>
    <submittedName>
        <fullName evidence="1">Uncharacterized protein</fullName>
    </submittedName>
</protein>
<accession>A0A1K1T0W1</accession>
<dbReference type="EMBL" id="FPJG01000006">
    <property type="protein sequence ID" value="SFW90166.1"/>
    <property type="molecule type" value="Genomic_DNA"/>
</dbReference>
<name>A0A1K1T0W1_9PSEU</name>
<dbReference type="OrthoDB" id="4212226at2"/>
<sequence length="102" mass="10457">MIVLEAILAGAGDVRVEVADGWICVCADVDWLQGIEAEAFSGFAPFTAGGPNGVTSEFFPVVFSASVATAKRSEVRLVKGASAGPLGGLGGSWERVVAFELP</sequence>
<proteinExistence type="predicted"/>
<dbReference type="RefSeq" id="WP_143168766.1">
    <property type="nucleotide sequence ID" value="NZ_FPJG01000006.1"/>
</dbReference>
<organism evidence="1 2">
    <name type="scientific">Amycolatopsis australiensis</name>
    <dbReference type="NCBI Taxonomy" id="546364"/>
    <lineage>
        <taxon>Bacteria</taxon>
        <taxon>Bacillati</taxon>
        <taxon>Actinomycetota</taxon>
        <taxon>Actinomycetes</taxon>
        <taxon>Pseudonocardiales</taxon>
        <taxon>Pseudonocardiaceae</taxon>
        <taxon>Amycolatopsis</taxon>
    </lineage>
</organism>
<dbReference type="STRING" id="546364.SAMN04489730_7466"/>
<evidence type="ECO:0000313" key="2">
    <source>
        <dbReference type="Proteomes" id="UP000182740"/>
    </source>
</evidence>
<keyword evidence="2" id="KW-1185">Reference proteome</keyword>
<dbReference type="Proteomes" id="UP000182740">
    <property type="component" value="Unassembled WGS sequence"/>
</dbReference>
<dbReference type="AlphaFoldDB" id="A0A1K1T0W1"/>
<reference evidence="2" key="1">
    <citation type="submission" date="2016-11" db="EMBL/GenBank/DDBJ databases">
        <authorList>
            <person name="Varghese N."/>
            <person name="Submissions S."/>
        </authorList>
    </citation>
    <scope>NUCLEOTIDE SEQUENCE [LARGE SCALE GENOMIC DNA]</scope>
    <source>
        <strain evidence="2">DSM 44671</strain>
    </source>
</reference>